<dbReference type="Pfam" id="PF05977">
    <property type="entry name" value="MFS_3"/>
    <property type="match status" value="1"/>
</dbReference>
<keyword evidence="3" id="KW-1003">Cell membrane</keyword>
<evidence type="ECO:0000313" key="11">
    <source>
        <dbReference type="Proteomes" id="UP001501442"/>
    </source>
</evidence>
<keyword evidence="5 8" id="KW-1133">Transmembrane helix</keyword>
<dbReference type="InterPro" id="IPR011008">
    <property type="entry name" value="Dimeric_a/b-barrel"/>
</dbReference>
<dbReference type="PROSITE" id="PS50850">
    <property type="entry name" value="MFS"/>
    <property type="match status" value="1"/>
</dbReference>
<keyword evidence="2" id="KW-0813">Transport</keyword>
<dbReference type="InterPro" id="IPR020846">
    <property type="entry name" value="MFS_dom"/>
</dbReference>
<keyword evidence="11" id="KW-1185">Reference proteome</keyword>
<dbReference type="CDD" id="cd06173">
    <property type="entry name" value="MFS_MefA_like"/>
    <property type="match status" value="1"/>
</dbReference>
<dbReference type="PANTHER" id="PTHR23513">
    <property type="entry name" value="INTEGRAL MEMBRANE EFFLUX PROTEIN-RELATED"/>
    <property type="match status" value="1"/>
</dbReference>
<dbReference type="SUPFAM" id="SSF103473">
    <property type="entry name" value="MFS general substrate transporter"/>
    <property type="match status" value="1"/>
</dbReference>
<dbReference type="InterPro" id="IPR036259">
    <property type="entry name" value="MFS_trans_sf"/>
</dbReference>
<evidence type="ECO:0000256" key="7">
    <source>
        <dbReference type="SAM" id="MobiDB-lite"/>
    </source>
</evidence>
<feature type="transmembrane region" description="Helical" evidence="8">
    <location>
        <begin position="259"/>
        <end position="280"/>
    </location>
</feature>
<feature type="domain" description="Major facilitator superfamily (MFS) profile" evidence="9">
    <location>
        <begin position="1"/>
        <end position="397"/>
    </location>
</feature>
<sequence>MTSSDSAWSPLRVRVFRDLWLAQFGSNIGSWIQTVGAQWLLVGHGAAQVALVQVAAGLPVLFLALPAGVLADLVDRRRLLLVMQGAMALVAAVLAGLSFAGLLGSWTLLALTFLLGCGNALNGPAWQAVQPSLVARDELRQASALGAVNQNLARAIGPALGGALVAFLGVSWTFAVNAVSFLGILVVLASWRPRGEARPPRPGQEREHMLAALRAGGRYVRSAPRVRRILLRSALFVPSAAALWALLPVTAQQSLGLGAAGYGLLLGAVGLGAVGGAAALPAVSRRIGGNGALALAGTVFAGALLVLAEVASIAAAFIALVLAGAAWIIGLSTLNAGLQLGLPTWVRARAVAFYLLVFQGGNALGSLLWGQVAQRSTVSVAMVLAALLLLVGVPSLRRLPLLDGQADPTLSEAWPEPRLIVEPRPQDGPVLVTVTYQVRADRVPAFVAAMSRVEPSRRRTGAVTWGLYRDVERPDRFVEAFTVTSWSEHSAQHHGRYTGMDHTFETRARELLEQEPVVTHAVMVEQEPEAGRSRRPDVGGGTGPVAVPS</sequence>
<feature type="transmembrane region" description="Helical" evidence="8">
    <location>
        <begin position="86"/>
        <end position="115"/>
    </location>
</feature>
<evidence type="ECO:0000259" key="9">
    <source>
        <dbReference type="PROSITE" id="PS50850"/>
    </source>
</evidence>
<gene>
    <name evidence="10" type="ORF">GCM10023196_021270</name>
</gene>
<comment type="caution">
    <text evidence="10">The sequence shown here is derived from an EMBL/GenBank/DDBJ whole genome shotgun (WGS) entry which is preliminary data.</text>
</comment>
<feature type="region of interest" description="Disordered" evidence="7">
    <location>
        <begin position="525"/>
        <end position="549"/>
    </location>
</feature>
<feature type="transmembrane region" description="Helical" evidence="8">
    <location>
        <begin position="376"/>
        <end position="396"/>
    </location>
</feature>
<name>A0ABP8U4J3_9ACTN</name>
<evidence type="ECO:0000313" key="10">
    <source>
        <dbReference type="EMBL" id="GAA4623768.1"/>
    </source>
</evidence>
<feature type="transmembrane region" description="Helical" evidence="8">
    <location>
        <begin position="164"/>
        <end position="191"/>
    </location>
</feature>
<dbReference type="InterPro" id="IPR010290">
    <property type="entry name" value="TM_effector"/>
</dbReference>
<evidence type="ECO:0000256" key="6">
    <source>
        <dbReference type="ARBA" id="ARBA00023136"/>
    </source>
</evidence>
<evidence type="ECO:0000256" key="1">
    <source>
        <dbReference type="ARBA" id="ARBA00004651"/>
    </source>
</evidence>
<dbReference type="EMBL" id="BAABHK010000002">
    <property type="protein sequence ID" value="GAA4623768.1"/>
    <property type="molecule type" value="Genomic_DNA"/>
</dbReference>
<evidence type="ECO:0000256" key="5">
    <source>
        <dbReference type="ARBA" id="ARBA00022989"/>
    </source>
</evidence>
<comment type="subcellular location">
    <subcellularLocation>
        <location evidence="1">Cell membrane</location>
        <topology evidence="1">Multi-pass membrane protein</topology>
    </subcellularLocation>
</comment>
<feature type="transmembrane region" description="Helical" evidence="8">
    <location>
        <begin position="313"/>
        <end position="338"/>
    </location>
</feature>
<protein>
    <submittedName>
        <fullName evidence="10">MFS transporter</fullName>
    </submittedName>
</protein>
<keyword evidence="4 8" id="KW-0812">Transmembrane</keyword>
<feature type="transmembrane region" description="Helical" evidence="8">
    <location>
        <begin position="287"/>
        <end position="307"/>
    </location>
</feature>
<evidence type="ECO:0000256" key="4">
    <source>
        <dbReference type="ARBA" id="ARBA00022692"/>
    </source>
</evidence>
<feature type="transmembrane region" description="Helical" evidence="8">
    <location>
        <begin position="350"/>
        <end position="370"/>
    </location>
</feature>
<accession>A0ABP8U4J3</accession>
<feature type="transmembrane region" description="Helical" evidence="8">
    <location>
        <begin position="50"/>
        <end position="74"/>
    </location>
</feature>
<dbReference type="RefSeq" id="WP_345430502.1">
    <property type="nucleotide sequence ID" value="NZ_BAABHK010000002.1"/>
</dbReference>
<dbReference type="PANTHER" id="PTHR23513:SF11">
    <property type="entry name" value="STAPHYLOFERRIN A TRANSPORTER"/>
    <property type="match status" value="1"/>
</dbReference>
<dbReference type="SUPFAM" id="SSF54909">
    <property type="entry name" value="Dimeric alpha+beta barrel"/>
    <property type="match status" value="1"/>
</dbReference>
<dbReference type="Gene3D" id="1.20.1250.20">
    <property type="entry name" value="MFS general substrate transporter like domains"/>
    <property type="match status" value="1"/>
</dbReference>
<dbReference type="Proteomes" id="UP001501442">
    <property type="component" value="Unassembled WGS sequence"/>
</dbReference>
<feature type="transmembrane region" description="Helical" evidence="8">
    <location>
        <begin position="229"/>
        <end position="247"/>
    </location>
</feature>
<reference evidence="11" key="1">
    <citation type="journal article" date="2019" name="Int. J. Syst. Evol. Microbiol.">
        <title>The Global Catalogue of Microorganisms (GCM) 10K type strain sequencing project: providing services to taxonomists for standard genome sequencing and annotation.</title>
        <authorList>
            <consortium name="The Broad Institute Genomics Platform"/>
            <consortium name="The Broad Institute Genome Sequencing Center for Infectious Disease"/>
            <person name="Wu L."/>
            <person name="Ma J."/>
        </authorList>
    </citation>
    <scope>NUCLEOTIDE SEQUENCE [LARGE SCALE GENOMIC DNA]</scope>
    <source>
        <strain evidence="11">JCM 17939</strain>
    </source>
</reference>
<evidence type="ECO:0000256" key="8">
    <source>
        <dbReference type="SAM" id="Phobius"/>
    </source>
</evidence>
<evidence type="ECO:0000256" key="2">
    <source>
        <dbReference type="ARBA" id="ARBA00022448"/>
    </source>
</evidence>
<proteinExistence type="predicted"/>
<keyword evidence="6 8" id="KW-0472">Membrane</keyword>
<evidence type="ECO:0000256" key="3">
    <source>
        <dbReference type="ARBA" id="ARBA00022475"/>
    </source>
</evidence>
<organism evidence="10 11">
    <name type="scientific">Actinoallomurus vinaceus</name>
    <dbReference type="NCBI Taxonomy" id="1080074"/>
    <lineage>
        <taxon>Bacteria</taxon>
        <taxon>Bacillati</taxon>
        <taxon>Actinomycetota</taxon>
        <taxon>Actinomycetes</taxon>
        <taxon>Streptosporangiales</taxon>
        <taxon>Thermomonosporaceae</taxon>
        <taxon>Actinoallomurus</taxon>
    </lineage>
</organism>